<dbReference type="PANTHER" id="PTHR43806">
    <property type="entry name" value="PEPTIDASE S8"/>
    <property type="match status" value="1"/>
</dbReference>
<feature type="domain" description="Inhibitor I9" evidence="8">
    <location>
        <begin position="80"/>
        <end position="162"/>
    </location>
</feature>
<dbReference type="PROSITE" id="PS51892">
    <property type="entry name" value="SUBTILASE"/>
    <property type="match status" value="1"/>
</dbReference>
<dbReference type="InterPro" id="IPR015500">
    <property type="entry name" value="Peptidase_S8_subtilisin-rel"/>
</dbReference>
<evidence type="ECO:0000313" key="10">
    <source>
        <dbReference type="Proteomes" id="UP000002037"/>
    </source>
</evidence>
<reference evidence="9 10" key="1">
    <citation type="journal article" date="2009" name="Nature">
        <title>Evolution of pathogenicity and sexual reproduction in eight Candida genomes.</title>
        <authorList>
            <person name="Butler G."/>
            <person name="Rasmussen M.D."/>
            <person name="Lin M.F."/>
            <person name="Santos M.A."/>
            <person name="Sakthikumar S."/>
            <person name="Munro C.A."/>
            <person name="Rheinbay E."/>
            <person name="Grabherr M."/>
            <person name="Forche A."/>
            <person name="Reedy J.L."/>
            <person name="Agrafioti I."/>
            <person name="Arnaud M.B."/>
            <person name="Bates S."/>
            <person name="Brown A.J."/>
            <person name="Brunke S."/>
            <person name="Costanzo M.C."/>
            <person name="Fitzpatrick D.A."/>
            <person name="de Groot P.W."/>
            <person name="Harris D."/>
            <person name="Hoyer L.L."/>
            <person name="Hube B."/>
            <person name="Klis F.M."/>
            <person name="Kodira C."/>
            <person name="Lennard N."/>
            <person name="Logue M.E."/>
            <person name="Martin R."/>
            <person name="Neiman A.M."/>
            <person name="Nikolaou E."/>
            <person name="Quail M.A."/>
            <person name="Quinn J."/>
            <person name="Santos M.C."/>
            <person name="Schmitzberger F.F."/>
            <person name="Sherlock G."/>
            <person name="Shah P."/>
            <person name="Silverstein K.A."/>
            <person name="Skrzypek M.S."/>
            <person name="Soll D."/>
            <person name="Staggs R."/>
            <person name="Stansfield I."/>
            <person name="Stumpf M.P."/>
            <person name="Sudbery P.E."/>
            <person name="Srikantha T."/>
            <person name="Zeng Q."/>
            <person name="Berman J."/>
            <person name="Berriman M."/>
            <person name="Heitman J."/>
            <person name="Gow N.A."/>
            <person name="Lorenz M.C."/>
            <person name="Birren B.W."/>
            <person name="Kellis M."/>
            <person name="Cuomo C.A."/>
        </authorList>
    </citation>
    <scope>NUCLEOTIDE SEQUENCE [LARGE SCALE GENOMIC DNA]</scope>
    <source>
        <strain evidence="10">ATCC MYA-3404 / T1</strain>
    </source>
</reference>
<dbReference type="eggNOG" id="KOG1153">
    <property type="taxonomic scope" value="Eukaryota"/>
</dbReference>
<dbReference type="EMBL" id="GG692396">
    <property type="protein sequence ID" value="EER35023.1"/>
    <property type="molecule type" value="Genomic_DNA"/>
</dbReference>
<organism evidence="9 10">
    <name type="scientific">Candida tropicalis (strain ATCC MYA-3404 / T1)</name>
    <name type="common">Yeast</name>
    <dbReference type="NCBI Taxonomy" id="294747"/>
    <lineage>
        <taxon>Eukaryota</taxon>
        <taxon>Fungi</taxon>
        <taxon>Dikarya</taxon>
        <taxon>Ascomycota</taxon>
        <taxon>Saccharomycotina</taxon>
        <taxon>Pichiomycetes</taxon>
        <taxon>Debaryomycetaceae</taxon>
        <taxon>Candida/Lodderomyces clade</taxon>
        <taxon>Candida</taxon>
    </lineage>
</organism>
<dbReference type="PROSITE" id="PS00136">
    <property type="entry name" value="SUBTILASE_ASP"/>
    <property type="match status" value="1"/>
</dbReference>
<dbReference type="InterPro" id="IPR037045">
    <property type="entry name" value="S8pro/Inhibitor_I9_sf"/>
</dbReference>
<dbReference type="PANTHER" id="PTHR43806:SF11">
    <property type="entry name" value="CEREVISIN-RELATED"/>
    <property type="match status" value="1"/>
</dbReference>
<dbReference type="GO" id="GO:0006508">
    <property type="term" value="P:proteolysis"/>
    <property type="evidence" value="ECO:0007669"/>
    <property type="project" value="UniProtKB-KW"/>
</dbReference>
<dbReference type="PROSITE" id="PS00138">
    <property type="entry name" value="SUBTILASE_SER"/>
    <property type="match status" value="1"/>
</dbReference>
<feature type="active site" description="Charge relay system" evidence="5">
    <location>
        <position position="237"/>
    </location>
</feature>
<dbReference type="InterPro" id="IPR023827">
    <property type="entry name" value="Peptidase_S8_Asp-AS"/>
</dbReference>
<evidence type="ECO:0000259" key="7">
    <source>
        <dbReference type="Pfam" id="PF00082"/>
    </source>
</evidence>
<dbReference type="PRINTS" id="PR00723">
    <property type="entry name" value="SUBTILISIN"/>
</dbReference>
<evidence type="ECO:0000256" key="6">
    <source>
        <dbReference type="RuleBase" id="RU003355"/>
    </source>
</evidence>
<dbReference type="GeneID" id="8300149"/>
<dbReference type="PROSITE" id="PS00137">
    <property type="entry name" value="SUBTILASE_HIS"/>
    <property type="match status" value="1"/>
</dbReference>
<evidence type="ECO:0000256" key="1">
    <source>
        <dbReference type="ARBA" id="ARBA00011073"/>
    </source>
</evidence>
<gene>
    <name evidence="9" type="ORF">CTRG_01885</name>
</gene>
<dbReference type="SUPFAM" id="SSF52743">
    <property type="entry name" value="Subtilisin-like"/>
    <property type="match status" value="1"/>
</dbReference>
<dbReference type="GO" id="GO:0004252">
    <property type="term" value="F:serine-type endopeptidase activity"/>
    <property type="evidence" value="ECO:0007669"/>
    <property type="project" value="UniProtKB-UniRule"/>
</dbReference>
<dbReference type="VEuPathDB" id="FungiDB:CTRG_01885"/>
<dbReference type="RefSeq" id="XP_002547578.1">
    <property type="nucleotide sequence ID" value="XM_002547532.1"/>
</dbReference>
<dbReference type="KEGG" id="ctp:CTRG_01885"/>
<feature type="active site" description="Charge relay system" evidence="5">
    <location>
        <position position="205"/>
    </location>
</feature>
<dbReference type="SUPFAM" id="SSF54897">
    <property type="entry name" value="Protease propeptides/inhibitors"/>
    <property type="match status" value="1"/>
</dbReference>
<evidence type="ECO:0000256" key="2">
    <source>
        <dbReference type="ARBA" id="ARBA00022670"/>
    </source>
</evidence>
<dbReference type="AlphaFoldDB" id="C5M7Q3"/>
<dbReference type="HOGENOM" id="CLU_011263_1_4_1"/>
<feature type="domain" description="Peptidase S8/S53" evidence="7">
    <location>
        <begin position="196"/>
        <end position="424"/>
    </location>
</feature>
<dbReference type="InterPro" id="IPR022398">
    <property type="entry name" value="Peptidase_S8_His-AS"/>
</dbReference>
<dbReference type="OrthoDB" id="206201at2759"/>
<evidence type="ECO:0000259" key="8">
    <source>
        <dbReference type="Pfam" id="PF05922"/>
    </source>
</evidence>
<dbReference type="Pfam" id="PF05922">
    <property type="entry name" value="Inhibitor_I9"/>
    <property type="match status" value="1"/>
</dbReference>
<name>C5M7Q3_CANTT</name>
<keyword evidence="10" id="KW-1185">Reference proteome</keyword>
<dbReference type="Proteomes" id="UP000002037">
    <property type="component" value="Unassembled WGS sequence"/>
</dbReference>
<evidence type="ECO:0000256" key="3">
    <source>
        <dbReference type="ARBA" id="ARBA00022801"/>
    </source>
</evidence>
<evidence type="ECO:0000313" key="9">
    <source>
        <dbReference type="EMBL" id="EER35023.1"/>
    </source>
</evidence>
<dbReference type="Pfam" id="PF00082">
    <property type="entry name" value="Peptidase_S8"/>
    <property type="match status" value="1"/>
</dbReference>
<dbReference type="Gene3D" id="3.30.70.80">
    <property type="entry name" value="Peptidase S8 propeptide/proteinase inhibitor I9"/>
    <property type="match status" value="1"/>
</dbReference>
<dbReference type="InterPro" id="IPR010259">
    <property type="entry name" value="S8pro/Inhibitor_I9"/>
</dbReference>
<dbReference type="InterPro" id="IPR036852">
    <property type="entry name" value="Peptidase_S8/S53_dom_sf"/>
</dbReference>
<dbReference type="InterPro" id="IPR023828">
    <property type="entry name" value="Peptidase_S8_Ser-AS"/>
</dbReference>
<accession>C5M7Q3</accession>
<evidence type="ECO:0000256" key="4">
    <source>
        <dbReference type="ARBA" id="ARBA00022825"/>
    </source>
</evidence>
<protein>
    <recommendedName>
        <fullName evidence="11">Cerevisin</fullName>
    </recommendedName>
</protein>
<dbReference type="InterPro" id="IPR000209">
    <property type="entry name" value="Peptidase_S8/S53_dom"/>
</dbReference>
<dbReference type="FunFam" id="3.40.50.200:FF:000007">
    <property type="entry name" value="Subtilisin-like serine protease"/>
    <property type="match status" value="1"/>
</dbReference>
<dbReference type="InterPro" id="IPR034193">
    <property type="entry name" value="PCSK9_ProteinaseK-like"/>
</dbReference>
<proteinExistence type="inferred from homology"/>
<comment type="similarity">
    <text evidence="1 5 6">Belongs to the peptidase S8 family.</text>
</comment>
<feature type="active site" description="Charge relay system" evidence="5">
    <location>
        <position position="397"/>
    </location>
</feature>
<evidence type="ECO:0008006" key="11">
    <source>
        <dbReference type="Google" id="ProtNLM"/>
    </source>
</evidence>
<keyword evidence="4 5" id="KW-0720">Serine protease</keyword>
<dbReference type="Gene3D" id="3.40.50.200">
    <property type="entry name" value="Peptidase S8/S53 domain"/>
    <property type="match status" value="1"/>
</dbReference>
<dbReference type="CDD" id="cd04077">
    <property type="entry name" value="Peptidases_S8_PCSK9_ProteinaseK_like"/>
    <property type="match status" value="1"/>
</dbReference>
<sequence length="470" mass="50974">MKITTTLSVAAVASTVSSLVIPEISSFFSNINQILIPQQKQVPLVNQDYQESTQKQQQTDDEYIPGLLSNPLNTIIPDHYVIVLKDGLSESQISQHNNWIQTEHVAMMAVNTNQKGMTKPLEFFQIDNFVRGYTGFFTENLIARILENPDVNFVEKDSIFHTVEFDIQKDATWGISRISHRENTNDGQYLFDDDGGEGVTAYVIDTGIKVDHPDFEQRAEWGASIAFPNIKQDYNGHGTHCAGTIGSKTYGIAKKVNLVAVGVMNMLGAGSTSDIIKGIEFVVNQHQNDVKSKKKGFKGSTVNMSIGGGISEALDLAVNAGTKAGLHISVAAGNDNADACQYSPARASGPITIGASNVRDEKASFSNWGTCVDLFAPGEDITSTFIWSDTTVMSGTSMASPHIAGLLSYYLSLQPDVSSEYYTQAIDPQTLKNKLIKYGTKGVLTGLDSTSPNILAFNGAGGNLTDFWNL</sequence>
<keyword evidence="2 5" id="KW-0645">Protease</keyword>
<dbReference type="InterPro" id="IPR050131">
    <property type="entry name" value="Peptidase_S8_subtilisin-like"/>
</dbReference>
<evidence type="ECO:0000256" key="5">
    <source>
        <dbReference type="PROSITE-ProRule" id="PRU01240"/>
    </source>
</evidence>
<keyword evidence="3 5" id="KW-0378">Hydrolase</keyword>
<dbReference type="STRING" id="294747.C5M7Q3"/>